<feature type="transmembrane region" description="Helical" evidence="1">
    <location>
        <begin position="1040"/>
        <end position="1061"/>
    </location>
</feature>
<dbReference type="Pfam" id="PF00873">
    <property type="entry name" value="ACR_tran"/>
    <property type="match status" value="2"/>
</dbReference>
<accession>A0A3P7PA98</accession>
<feature type="domain" description="SSD" evidence="2">
    <location>
        <begin position="365"/>
        <end position="514"/>
    </location>
</feature>
<organism evidence="3 4">
    <name type="scientific">Petrocella atlantisensis</name>
    <dbReference type="NCBI Taxonomy" id="2173034"/>
    <lineage>
        <taxon>Bacteria</taxon>
        <taxon>Bacillati</taxon>
        <taxon>Bacillota</taxon>
        <taxon>Clostridia</taxon>
        <taxon>Lachnospirales</taxon>
        <taxon>Vallitaleaceae</taxon>
        <taxon>Petrocella</taxon>
    </lineage>
</organism>
<feature type="transmembrane region" description="Helical" evidence="1">
    <location>
        <begin position="361"/>
        <end position="380"/>
    </location>
</feature>
<dbReference type="GO" id="GO:0005886">
    <property type="term" value="C:plasma membrane"/>
    <property type="evidence" value="ECO:0007669"/>
    <property type="project" value="TreeGrafter"/>
</dbReference>
<feature type="transmembrane region" description="Helical" evidence="1">
    <location>
        <begin position="972"/>
        <end position="992"/>
    </location>
</feature>
<dbReference type="Gene3D" id="3.30.70.1320">
    <property type="entry name" value="Multidrug efflux transporter AcrB pore domain like"/>
    <property type="match status" value="1"/>
</dbReference>
<keyword evidence="1" id="KW-1133">Transmembrane helix</keyword>
<feature type="transmembrane region" description="Helical" evidence="1">
    <location>
        <begin position="998"/>
        <end position="1019"/>
    </location>
</feature>
<sequence length="1127" mass="123480">MNIDKKAIPELSLKKNPLGKWAGIFIKRFRITFLIIIALVIWGSGNYMSLQREAQPKVTIPFAYVQTMYIGASPEEVETLVTEPIEKRLDEIEGVKTITSSSGIGNSIIFLEFETGEDVDEKVREAKEKLSGISAQLPSDANTPEVYDMKTGQSPVLIYALTTKEDILTLQEKAKKLQKEMELSYGVKEVVIAGDIDREIQITIDPQKLSIYNLSIDDIHYALAASNVSFPAGNVELNGKEYSLRTSGKFETIEDIENVIVRSNPDSNIILKNVATIEDTFEDRKVFIHEYNGTATTIEDLTNKNTVVLAVLRKDSSDEVRIKEEIEKMLDEKSDQLVPEGFDLTLIADKADYVDQQLGSVTNNAISGLFLVVIVLFLFIGLREALIVSFVIPMSLLASFGFLKLTGNTLNEITMFSLVLAVGMLVDNAIVVMENIDRLRKKGLRADIASLVATNQIAPAILASTLTTVAAFLPMLFTSGIMGDFIKSIPMTIIITLSCSFFMAITITPSICAILLKGGQKEKSQRSEFIIKVLSVGIIILLSLFAFADFDQPLFRSFTVLSYIGAIIFGGGMAIKQFAPQVSHTDHIVIKTYSKVLSHIIAKTSRKLMLVGSAGVLFLLCVSMPFTGILSVEMFGGEDMPQFSISIKTPSGSSIEQTKAITKQVEEIILDIPEIDTFVSYVGTGGLSIFSDLDTTAGDNPIQSSIEINLKDLNERERTSSQIVASIRQAVRLIPGADIEIRELESGPPSGSPVYVKLKGDSLEDLETTARDIKNILASIEGIRDPQTSFGEDFPELEVKVDSEKAAALGLDERSIAASLRNSINGIVATTYRDDQDDIDIVIRTSKHKLETIYDLEKLTFYNRSGVAIPFSQVAEIIETNSVQSISHEDGKRIVHVAANIDKDKWTAAEATAAFQEATKDYPFIEGVSMSFGGEMEAMGDSFGEMMLNMVMAALLVYIILAVQFNSLSQPFIILFTVPLSIIGVMLGLLITGNNFGFVAFIGVVALVGIAVNDAIVFLDYINYLRNEGYEMNEAIVETGVTRFIPVMATTITTAGGILPITLSDPFFAPMGVALISGLCMATVLTLGVIPAMYSLFEGKKTKVKEKHAEKKANNPSENYLEVEYEM</sequence>
<dbReference type="EMBL" id="LR130778">
    <property type="protein sequence ID" value="VDN47083.1"/>
    <property type="molecule type" value="Genomic_DNA"/>
</dbReference>
<name>A0A3P7PA98_9FIRM</name>
<dbReference type="AlphaFoldDB" id="A0A3P7PA98"/>
<keyword evidence="4" id="KW-1185">Reference proteome</keyword>
<dbReference type="InterPro" id="IPR027463">
    <property type="entry name" value="AcrB_DN_DC_subdom"/>
</dbReference>
<dbReference type="InterPro" id="IPR001036">
    <property type="entry name" value="Acrflvin-R"/>
</dbReference>
<feature type="transmembrane region" description="Helical" evidence="1">
    <location>
        <begin position="385"/>
        <end position="403"/>
    </location>
</feature>
<feature type="transmembrane region" description="Helical" evidence="1">
    <location>
        <begin position="1067"/>
        <end position="1097"/>
    </location>
</feature>
<feature type="transmembrane region" description="Helical" evidence="1">
    <location>
        <begin position="554"/>
        <end position="575"/>
    </location>
</feature>
<dbReference type="SUPFAM" id="SSF82714">
    <property type="entry name" value="Multidrug efflux transporter AcrB TolC docking domain, DN and DC subdomains"/>
    <property type="match status" value="2"/>
</dbReference>
<dbReference type="SUPFAM" id="SSF82866">
    <property type="entry name" value="Multidrug efflux transporter AcrB transmembrane domain"/>
    <property type="match status" value="2"/>
</dbReference>
<dbReference type="Gene3D" id="1.20.1640.10">
    <property type="entry name" value="Multidrug efflux transporter AcrB transmembrane domain"/>
    <property type="match status" value="2"/>
</dbReference>
<evidence type="ECO:0000313" key="4">
    <source>
        <dbReference type="Proteomes" id="UP000279029"/>
    </source>
</evidence>
<evidence type="ECO:0000256" key="1">
    <source>
        <dbReference type="SAM" id="Phobius"/>
    </source>
</evidence>
<dbReference type="PRINTS" id="PR00702">
    <property type="entry name" value="ACRIFLAVINRP"/>
</dbReference>
<feature type="transmembrane region" description="Helical" evidence="1">
    <location>
        <begin position="946"/>
        <end position="965"/>
    </location>
</feature>
<feature type="transmembrane region" description="Helical" evidence="1">
    <location>
        <begin position="415"/>
        <end position="436"/>
    </location>
</feature>
<dbReference type="PROSITE" id="PS50156">
    <property type="entry name" value="SSD"/>
    <property type="match status" value="1"/>
</dbReference>
<dbReference type="GO" id="GO:0042910">
    <property type="term" value="F:xenobiotic transmembrane transporter activity"/>
    <property type="evidence" value="ECO:0007669"/>
    <property type="project" value="TreeGrafter"/>
</dbReference>
<dbReference type="Gene3D" id="3.30.70.1430">
    <property type="entry name" value="Multidrug efflux transporter AcrB pore domain"/>
    <property type="match status" value="2"/>
</dbReference>
<keyword evidence="1" id="KW-0812">Transmembrane</keyword>
<dbReference type="OrthoDB" id="9757876at2"/>
<keyword evidence="1" id="KW-0472">Membrane</keyword>
<dbReference type="RefSeq" id="WP_125136477.1">
    <property type="nucleotide sequence ID" value="NZ_LR130778.1"/>
</dbReference>
<evidence type="ECO:0000313" key="3">
    <source>
        <dbReference type="EMBL" id="VDN47083.1"/>
    </source>
</evidence>
<dbReference type="InterPro" id="IPR000731">
    <property type="entry name" value="SSD"/>
</dbReference>
<gene>
    <name evidence="3" type="ORF">PATL70BA_1205</name>
</gene>
<feature type="transmembrane region" description="Helical" evidence="1">
    <location>
        <begin position="457"/>
        <end position="477"/>
    </location>
</feature>
<reference evidence="3 4" key="1">
    <citation type="submission" date="2018-09" db="EMBL/GenBank/DDBJ databases">
        <authorList>
            <person name="Postec A."/>
        </authorList>
    </citation>
    <scope>NUCLEOTIDE SEQUENCE [LARGE SCALE GENOMIC DNA]</scope>
    <source>
        <strain evidence="3">70B-A</strain>
    </source>
</reference>
<dbReference type="Proteomes" id="UP000279029">
    <property type="component" value="Chromosome"/>
</dbReference>
<dbReference type="Gene3D" id="3.30.2090.10">
    <property type="entry name" value="Multidrug efflux transporter AcrB TolC docking domain, DN and DC subdomains"/>
    <property type="match status" value="2"/>
</dbReference>
<dbReference type="Gene3D" id="3.30.70.1440">
    <property type="entry name" value="Multidrug efflux transporter AcrB pore domain"/>
    <property type="match status" value="1"/>
</dbReference>
<dbReference type="PANTHER" id="PTHR32063:SF0">
    <property type="entry name" value="SWARMING MOTILITY PROTEIN SWRC"/>
    <property type="match status" value="1"/>
</dbReference>
<dbReference type="PANTHER" id="PTHR32063">
    <property type="match status" value="1"/>
</dbReference>
<feature type="transmembrane region" description="Helical" evidence="1">
    <location>
        <begin position="529"/>
        <end position="548"/>
    </location>
</feature>
<dbReference type="KEGG" id="cbar:PATL70BA_1205"/>
<feature type="transmembrane region" description="Helical" evidence="1">
    <location>
        <begin position="608"/>
        <end position="632"/>
    </location>
</feature>
<feature type="transmembrane region" description="Helical" evidence="1">
    <location>
        <begin position="489"/>
        <end position="517"/>
    </location>
</feature>
<evidence type="ECO:0000259" key="2">
    <source>
        <dbReference type="PROSITE" id="PS50156"/>
    </source>
</evidence>
<dbReference type="SUPFAM" id="SSF82693">
    <property type="entry name" value="Multidrug efflux transporter AcrB pore domain, PN1, PN2, PC1 and PC2 subdomains"/>
    <property type="match status" value="3"/>
</dbReference>
<protein>
    <recommendedName>
        <fullName evidence="2">SSD domain-containing protein</fullName>
    </recommendedName>
</protein>
<proteinExistence type="predicted"/>
<feature type="transmembrane region" description="Helical" evidence="1">
    <location>
        <begin position="21"/>
        <end position="42"/>
    </location>
</feature>